<evidence type="ECO:0000259" key="1">
    <source>
        <dbReference type="Pfam" id="PF00350"/>
    </source>
</evidence>
<dbReference type="SUPFAM" id="SSF52540">
    <property type="entry name" value="P-loop containing nucleoside triphosphate hydrolases"/>
    <property type="match status" value="1"/>
</dbReference>
<sequence>MNSKIKEVMNTLEQIKESNILNNESNQSISNTIKKVNDIYNEKTVKVSILGEFSSGKSTFINGVLNEDILSYGDEPTTAINTVIKYGDKPLFGLFLKMVKERKLIRRI</sequence>
<dbReference type="InterPro" id="IPR027417">
    <property type="entry name" value="P-loop_NTPase"/>
</dbReference>
<evidence type="ECO:0000313" key="3">
    <source>
        <dbReference type="Proteomes" id="UP000013988"/>
    </source>
</evidence>
<dbReference type="OrthoDB" id="9802035at2"/>
<organism evidence="2 3">
    <name type="scientific">Clostridium sartagoforme AAU1</name>
    <dbReference type="NCBI Taxonomy" id="1202534"/>
    <lineage>
        <taxon>Bacteria</taxon>
        <taxon>Bacillati</taxon>
        <taxon>Bacillota</taxon>
        <taxon>Clostridia</taxon>
        <taxon>Eubacteriales</taxon>
        <taxon>Clostridiaceae</taxon>
        <taxon>Clostridium</taxon>
    </lineage>
</organism>
<dbReference type="Proteomes" id="UP000013988">
    <property type="component" value="Unassembled WGS sequence"/>
</dbReference>
<reference evidence="2 3" key="1">
    <citation type="submission" date="2013-03" db="EMBL/GenBank/DDBJ databases">
        <title>Whole genome shotgun sequencing of Clostridium sartagoforme AAU1.</title>
        <authorList>
            <person name="Joshi C.G."/>
            <person name="Duggirala S.M."/>
            <person name="Nathani N.M."/>
            <person name="Bhatt V.D."/>
            <person name="Patel A.K."/>
            <person name="Pandya P.R."/>
            <person name="KaPatel J.A."/>
        </authorList>
    </citation>
    <scope>NUCLEOTIDE SEQUENCE [LARGE SCALE GENOMIC DNA]</scope>
    <source>
        <strain evidence="2 3">AAU1</strain>
    </source>
</reference>
<name>R9BT80_9CLOT</name>
<dbReference type="PANTHER" id="PTHR43681">
    <property type="entry name" value="TRANSMEMBRANE GTPASE FZO"/>
    <property type="match status" value="1"/>
</dbReference>
<dbReference type="Pfam" id="PF00350">
    <property type="entry name" value="Dynamin_N"/>
    <property type="match status" value="1"/>
</dbReference>
<proteinExistence type="predicted"/>
<dbReference type="InterPro" id="IPR045063">
    <property type="entry name" value="Dynamin_N"/>
</dbReference>
<dbReference type="PATRIC" id="fig|1202534.3.peg.3919"/>
<protein>
    <submittedName>
        <fullName evidence="2">Dynamin family protein</fullName>
    </submittedName>
</protein>
<dbReference type="Gene3D" id="3.40.50.300">
    <property type="entry name" value="P-loop containing nucleotide triphosphate hydrolases"/>
    <property type="match status" value="1"/>
</dbReference>
<keyword evidence="3" id="KW-1185">Reference proteome</keyword>
<gene>
    <name evidence="2" type="ORF">A500_19649</name>
</gene>
<dbReference type="InterPro" id="IPR051943">
    <property type="entry name" value="TRAFAC_Dynamin-like_GTPase"/>
</dbReference>
<comment type="caution">
    <text evidence="2">The sequence shown here is derived from an EMBL/GenBank/DDBJ whole genome shotgun (WGS) entry which is preliminary data.</text>
</comment>
<evidence type="ECO:0000313" key="2">
    <source>
        <dbReference type="EMBL" id="EOR19895.1"/>
    </source>
</evidence>
<dbReference type="EMBL" id="ASRV01000241">
    <property type="protein sequence ID" value="EOR19895.1"/>
    <property type="molecule type" value="Genomic_DNA"/>
</dbReference>
<accession>R9BT80</accession>
<feature type="domain" description="Dynamin N-terminal" evidence="1">
    <location>
        <begin position="47"/>
        <end position="90"/>
    </location>
</feature>
<dbReference type="AlphaFoldDB" id="R9BT80"/>
<dbReference type="RefSeq" id="WP_016209133.1">
    <property type="nucleotide sequence ID" value="NZ_ASRV01000241.1"/>
</dbReference>
<dbReference type="PANTHER" id="PTHR43681:SF1">
    <property type="entry name" value="SARCALUMENIN"/>
    <property type="match status" value="1"/>
</dbReference>